<feature type="compositionally biased region" description="Acidic residues" evidence="7">
    <location>
        <begin position="155"/>
        <end position="165"/>
    </location>
</feature>
<dbReference type="OrthoDB" id="447637at2759"/>
<dbReference type="AlphaFoldDB" id="A0A139AB49"/>
<feature type="domain" description="SURP motif" evidence="8">
    <location>
        <begin position="341"/>
        <end position="383"/>
    </location>
</feature>
<evidence type="ECO:0000256" key="4">
    <source>
        <dbReference type="ARBA" id="ARBA00023015"/>
    </source>
</evidence>
<feature type="region of interest" description="Disordered" evidence="7">
    <location>
        <begin position="1"/>
        <end position="41"/>
    </location>
</feature>
<keyword evidence="6" id="KW-0508">mRNA splicing</keyword>
<dbReference type="SUPFAM" id="SSF109905">
    <property type="entry name" value="Surp module (SWAP domain)"/>
    <property type="match status" value="2"/>
</dbReference>
<evidence type="ECO:0000313" key="9">
    <source>
        <dbReference type="EMBL" id="KXS13967.1"/>
    </source>
</evidence>
<feature type="domain" description="SURP motif" evidence="8">
    <location>
        <begin position="224"/>
        <end position="268"/>
    </location>
</feature>
<keyword evidence="3" id="KW-0694">RNA-binding</keyword>
<organism evidence="9 10">
    <name type="scientific">Gonapodya prolifera (strain JEL478)</name>
    <name type="common">Monoblepharis prolifera</name>
    <dbReference type="NCBI Taxonomy" id="1344416"/>
    <lineage>
        <taxon>Eukaryota</taxon>
        <taxon>Fungi</taxon>
        <taxon>Fungi incertae sedis</taxon>
        <taxon>Chytridiomycota</taxon>
        <taxon>Chytridiomycota incertae sedis</taxon>
        <taxon>Monoblepharidomycetes</taxon>
        <taxon>Monoblepharidales</taxon>
        <taxon>Gonapodyaceae</taxon>
        <taxon>Gonapodya</taxon>
    </lineage>
</organism>
<evidence type="ECO:0000313" key="10">
    <source>
        <dbReference type="Proteomes" id="UP000070544"/>
    </source>
</evidence>
<feature type="region of interest" description="Disordered" evidence="7">
    <location>
        <begin position="123"/>
        <end position="165"/>
    </location>
</feature>
<dbReference type="SMART" id="SM00648">
    <property type="entry name" value="SWAP"/>
    <property type="match status" value="2"/>
</dbReference>
<evidence type="ECO:0000256" key="1">
    <source>
        <dbReference type="ARBA" id="ARBA00022664"/>
    </source>
</evidence>
<dbReference type="InterPro" id="IPR019147">
    <property type="entry name" value="SWAP_N_domain"/>
</dbReference>
<feature type="compositionally biased region" description="Basic and acidic residues" evidence="7">
    <location>
        <begin position="184"/>
        <end position="198"/>
    </location>
</feature>
<dbReference type="Pfam" id="PF01805">
    <property type="entry name" value="Surp"/>
    <property type="match status" value="2"/>
</dbReference>
<evidence type="ECO:0000256" key="6">
    <source>
        <dbReference type="ARBA" id="ARBA00023187"/>
    </source>
</evidence>
<accession>A0A139AB49</accession>
<dbReference type="PANTHER" id="PTHR13161:SF15">
    <property type="entry name" value="SPLICING FACTOR, SUPPRESSOR OF WHITE-APRICOT HOMOLOG"/>
    <property type="match status" value="1"/>
</dbReference>
<keyword evidence="1" id="KW-0507">mRNA processing</keyword>
<feature type="region of interest" description="Disordered" evidence="7">
    <location>
        <begin position="395"/>
        <end position="478"/>
    </location>
</feature>
<reference evidence="9 10" key="1">
    <citation type="journal article" date="2015" name="Genome Biol. Evol.">
        <title>Phylogenomic analyses indicate that early fungi evolved digesting cell walls of algal ancestors of land plants.</title>
        <authorList>
            <person name="Chang Y."/>
            <person name="Wang S."/>
            <person name="Sekimoto S."/>
            <person name="Aerts A.L."/>
            <person name="Choi C."/>
            <person name="Clum A."/>
            <person name="LaButti K.M."/>
            <person name="Lindquist E.A."/>
            <person name="Yee Ngan C."/>
            <person name="Ohm R.A."/>
            <person name="Salamov A.A."/>
            <person name="Grigoriev I.V."/>
            <person name="Spatafora J.W."/>
            <person name="Berbee M.L."/>
        </authorList>
    </citation>
    <scope>NUCLEOTIDE SEQUENCE [LARGE SCALE GENOMIC DNA]</scope>
    <source>
        <strain evidence="9 10">JEL478</strain>
    </source>
</reference>
<dbReference type="SMART" id="SM01141">
    <property type="entry name" value="DRY_EERY"/>
    <property type="match status" value="1"/>
</dbReference>
<feature type="compositionally biased region" description="Polar residues" evidence="7">
    <location>
        <begin position="420"/>
        <end position="432"/>
    </location>
</feature>
<keyword evidence="10" id="KW-1185">Reference proteome</keyword>
<name>A0A139AB49_GONPJ</name>
<dbReference type="InterPro" id="IPR035967">
    <property type="entry name" value="SWAP/Surp_sf"/>
</dbReference>
<dbReference type="PANTHER" id="PTHR13161">
    <property type="entry name" value="SPLICING FACTOR SUPPRESSOR OF WHITE APRICOT"/>
    <property type="match status" value="1"/>
</dbReference>
<keyword evidence="2" id="KW-0677">Repeat</keyword>
<dbReference type="EMBL" id="KQ965772">
    <property type="protein sequence ID" value="KXS13967.1"/>
    <property type="molecule type" value="Genomic_DNA"/>
</dbReference>
<keyword evidence="4" id="KW-0805">Transcription regulation</keyword>
<dbReference type="GO" id="GO:0003723">
    <property type="term" value="F:RNA binding"/>
    <property type="evidence" value="ECO:0007669"/>
    <property type="project" value="UniProtKB-KW"/>
</dbReference>
<sequence length="478" mass="52467">MPSDTEYDFDEIDDDEVADSKRKRKRRRVHRHNDNRSDADPASLIALGYGSRIFQNDETVSLIASGGYMVPWRGDSSLMVDRGLPPRLCLAQWDVRNLLDSLSSLATHDQTVAATGDEETFAFHSSGYGTTAPPQPEYDDEEDRACDEERYRDVDPEEEMLLGEFDDDERKVYLEERERRWAEAASKRTEAEAKKVDEQQSQGDGSDAWLPPGVAPPSPKHRALIHRTAKFISSSTTPAQTELVLRVKQASNPRFAFLADRDPLHEYYRGVRRAMEMGVWDYAEEGGEDGVGAAGGGKKGGGRGAVALMKVAEGAPTEADLALGAAPSLDNVDGALDQSSLLVRTAAHVARHGPLFEAKLRERNASDERFAFLNPWKALHATYLQEKSKFVEDPTREVETMSGRAAGPPDTSGAVDALQDTEQMSAVAQPASSTPPPEVLPKSSELHLMTNTTEDKPQKSTQGLLGLADYSSDDSDDD</sequence>
<feature type="compositionally biased region" description="Acidic residues" evidence="7">
    <location>
        <begin position="1"/>
        <end position="17"/>
    </location>
</feature>
<evidence type="ECO:0000259" key="8">
    <source>
        <dbReference type="PROSITE" id="PS50128"/>
    </source>
</evidence>
<dbReference type="Gene3D" id="1.10.10.790">
    <property type="entry name" value="Surp module"/>
    <property type="match status" value="2"/>
</dbReference>
<feature type="compositionally biased region" description="Basic residues" evidence="7">
    <location>
        <begin position="21"/>
        <end position="31"/>
    </location>
</feature>
<dbReference type="PROSITE" id="PS50128">
    <property type="entry name" value="SURP"/>
    <property type="match status" value="2"/>
</dbReference>
<dbReference type="Proteomes" id="UP000070544">
    <property type="component" value="Unassembled WGS sequence"/>
</dbReference>
<protein>
    <recommendedName>
        <fullName evidence="8">SURP motif domain-containing protein</fullName>
    </recommendedName>
</protein>
<gene>
    <name evidence="9" type="ORF">M427DRAFT_70885</name>
</gene>
<evidence type="ECO:0000256" key="5">
    <source>
        <dbReference type="ARBA" id="ARBA00023163"/>
    </source>
</evidence>
<feature type="region of interest" description="Disordered" evidence="7">
    <location>
        <begin position="184"/>
        <end position="220"/>
    </location>
</feature>
<dbReference type="STRING" id="1344416.A0A139AB49"/>
<dbReference type="OMA" id="WKALHAT"/>
<keyword evidence="5" id="KW-0804">Transcription</keyword>
<dbReference type="InterPro" id="IPR000061">
    <property type="entry name" value="Surp"/>
</dbReference>
<dbReference type="InterPro" id="IPR040397">
    <property type="entry name" value="SWAP"/>
</dbReference>
<evidence type="ECO:0000256" key="3">
    <source>
        <dbReference type="ARBA" id="ARBA00022884"/>
    </source>
</evidence>
<evidence type="ECO:0000256" key="2">
    <source>
        <dbReference type="ARBA" id="ARBA00022737"/>
    </source>
</evidence>
<feature type="compositionally biased region" description="Acidic residues" evidence="7">
    <location>
        <begin position="137"/>
        <end position="146"/>
    </location>
</feature>
<proteinExistence type="predicted"/>
<dbReference type="GO" id="GO:0000395">
    <property type="term" value="P:mRNA 5'-splice site recognition"/>
    <property type="evidence" value="ECO:0007669"/>
    <property type="project" value="TreeGrafter"/>
</dbReference>
<dbReference type="Pfam" id="PF09750">
    <property type="entry name" value="DRY_EERY"/>
    <property type="match status" value="1"/>
</dbReference>
<evidence type="ECO:0000256" key="7">
    <source>
        <dbReference type="SAM" id="MobiDB-lite"/>
    </source>
</evidence>